<dbReference type="GO" id="GO:0007165">
    <property type="term" value="P:signal transduction"/>
    <property type="evidence" value="ECO:0007669"/>
    <property type="project" value="InterPro"/>
</dbReference>
<evidence type="ECO:0000256" key="1">
    <source>
        <dbReference type="PROSITE-ProRule" id="PRU00339"/>
    </source>
</evidence>
<feature type="repeat" description="TPR" evidence="1">
    <location>
        <begin position="616"/>
        <end position="649"/>
    </location>
</feature>
<evidence type="ECO:0000259" key="2">
    <source>
        <dbReference type="PROSITE" id="PS50104"/>
    </source>
</evidence>
<keyword evidence="4" id="KW-1185">Reference proteome</keyword>
<evidence type="ECO:0000313" key="4">
    <source>
        <dbReference type="Proteomes" id="UP000528457"/>
    </source>
</evidence>
<dbReference type="RefSeq" id="WP_167202808.1">
    <property type="nucleotide sequence ID" value="NZ_JAAONY010000005.1"/>
</dbReference>
<sequence length="833" mass="94408">MMKAFLSHSSIDKEIVREVANQLNRYNCIFDERSFDNGKEFQKSIEEKLQLSTVFVFFATRNSLGSVWCQFELEQAFYAKLKGVLKRSIVFILNDDVSVTDLPSWLRTALVKKVNSPSTIARDVKHRLEEAADEFQRPVFLGRSKERELLEESLNPIDGSPPPKTLAVFGLPGIGRRSLVRNVTKDLFSLHKCVEIEIEAGETLNSLCAKLADIIEPYSCQEELRDIVSEINDLSDAQALLRITSNIQSIISANELPIFVDSGGLTLDNGCLSSTMNKVIESIDQLSDAYICLILSRRISRDNDIKVECVPVDQLSSKASSQLLTRLSSRSSISLSQESIRDLMDYINGYPPAAYFAVKQASTYSVDALMSDKRKLTQFSQKRFITHVQDHDLTEEDIKVLQVLSNYSPLPLKCILSLYDCEDSESHDRVYELIDCSLVRIQDGKLYRIADPIKVAVNEVFGYPKNKDLSVIKETLNEYVDSADDDHKLDISRVLFRLGFVLGDEGAREAGIKLNSDYIKLLENAYHQRKFKEAIEIGLEAVNANPNSAKARTFLIKAFIQEEKWDSANEHLNNLYPLDEYRNVYYLEGFLQRKKGDIKRAIESYVKAKKHGRKGFALYREFSHCYLMIGDLDSAEKNIGEALKIQPNNNQVIDMAARIAIKRKEKSSAEKYISQLELLDTPEHYKLRLSDYHLSFGNNGLALNHAREAVDLGGPRFFSGRVALVKSLIKSKELIEADQELSKIRSDYPKSKNDLKVSLQASLELEKGHPEKALHITEGYIDKSSTQYKGIRTKCLKTLAKDTTIPYEERKNYKGELGILGEDIEFDLGEINS</sequence>
<dbReference type="EMBL" id="JACHHT010000005">
    <property type="protein sequence ID" value="MBB6523791.1"/>
    <property type="molecule type" value="Genomic_DNA"/>
</dbReference>
<reference evidence="3 4" key="1">
    <citation type="submission" date="2020-08" db="EMBL/GenBank/DDBJ databases">
        <title>Genomic Encyclopedia of Type Strains, Phase IV (KMG-IV): sequencing the most valuable type-strain genomes for metagenomic binning, comparative biology and taxonomic classification.</title>
        <authorList>
            <person name="Goeker M."/>
        </authorList>
    </citation>
    <scope>NUCLEOTIDE SEQUENCE [LARGE SCALE GENOMIC DNA]</scope>
    <source>
        <strain evidence="3 4">DSM 22368</strain>
    </source>
</reference>
<dbReference type="Proteomes" id="UP000528457">
    <property type="component" value="Unassembled WGS sequence"/>
</dbReference>
<dbReference type="Gene3D" id="1.25.40.10">
    <property type="entry name" value="Tetratricopeptide repeat domain"/>
    <property type="match status" value="1"/>
</dbReference>
<dbReference type="Gene3D" id="3.40.50.10140">
    <property type="entry name" value="Toll/interleukin-1 receptor homology (TIR) domain"/>
    <property type="match status" value="1"/>
</dbReference>
<keyword evidence="1" id="KW-0802">TPR repeat</keyword>
<accession>A0A7X0JYU1</accession>
<comment type="caution">
    <text evidence="3">The sequence shown here is derived from an EMBL/GenBank/DDBJ whole genome shotgun (WGS) entry which is preliminary data.</text>
</comment>
<gene>
    <name evidence="3" type="ORF">HNR48_004106</name>
</gene>
<feature type="domain" description="TIR" evidence="2">
    <location>
        <begin position="1"/>
        <end position="131"/>
    </location>
</feature>
<dbReference type="PROSITE" id="PS50005">
    <property type="entry name" value="TPR"/>
    <property type="match status" value="1"/>
</dbReference>
<dbReference type="InterPro" id="IPR011990">
    <property type="entry name" value="TPR-like_helical_dom_sf"/>
</dbReference>
<dbReference type="SUPFAM" id="SSF52540">
    <property type="entry name" value="P-loop containing nucleoside triphosphate hydrolases"/>
    <property type="match status" value="1"/>
</dbReference>
<dbReference type="SMART" id="SM00028">
    <property type="entry name" value="TPR"/>
    <property type="match status" value="2"/>
</dbReference>
<dbReference type="PROSITE" id="PS50104">
    <property type="entry name" value="TIR"/>
    <property type="match status" value="1"/>
</dbReference>
<dbReference type="InParanoid" id="A0A7X0JYU1"/>
<dbReference type="SUPFAM" id="SSF52200">
    <property type="entry name" value="Toll/Interleukin receptor TIR domain"/>
    <property type="match status" value="1"/>
</dbReference>
<dbReference type="InterPro" id="IPR000157">
    <property type="entry name" value="TIR_dom"/>
</dbReference>
<name>A0A7X0JYU1_9GAMM</name>
<protein>
    <submittedName>
        <fullName evidence="3">Tetratricopeptide (TPR) repeat protein</fullName>
    </submittedName>
</protein>
<dbReference type="Pfam" id="PF13676">
    <property type="entry name" value="TIR_2"/>
    <property type="match status" value="1"/>
</dbReference>
<dbReference type="InterPro" id="IPR035897">
    <property type="entry name" value="Toll_tir_struct_dom_sf"/>
</dbReference>
<dbReference type="AlphaFoldDB" id="A0A7X0JYU1"/>
<proteinExistence type="predicted"/>
<dbReference type="SUPFAM" id="SSF48452">
    <property type="entry name" value="TPR-like"/>
    <property type="match status" value="1"/>
</dbReference>
<dbReference type="InterPro" id="IPR019734">
    <property type="entry name" value="TPR_rpt"/>
</dbReference>
<organism evidence="3 4">
    <name type="scientific">Pseudoteredinibacter isoporae</name>
    <dbReference type="NCBI Taxonomy" id="570281"/>
    <lineage>
        <taxon>Bacteria</taxon>
        <taxon>Pseudomonadati</taxon>
        <taxon>Pseudomonadota</taxon>
        <taxon>Gammaproteobacteria</taxon>
        <taxon>Cellvibrionales</taxon>
        <taxon>Cellvibrionaceae</taxon>
        <taxon>Pseudoteredinibacter</taxon>
    </lineage>
</organism>
<dbReference type="SMART" id="SM00255">
    <property type="entry name" value="TIR"/>
    <property type="match status" value="1"/>
</dbReference>
<evidence type="ECO:0000313" key="3">
    <source>
        <dbReference type="EMBL" id="MBB6523791.1"/>
    </source>
</evidence>
<dbReference type="InterPro" id="IPR027417">
    <property type="entry name" value="P-loop_NTPase"/>
</dbReference>